<dbReference type="EMBL" id="DWWM01000032">
    <property type="protein sequence ID" value="HJC36529.1"/>
    <property type="molecule type" value="Genomic_DNA"/>
</dbReference>
<feature type="compositionally biased region" description="Basic and acidic residues" evidence="1">
    <location>
        <begin position="27"/>
        <end position="41"/>
    </location>
</feature>
<feature type="compositionally biased region" description="Basic and acidic residues" evidence="1">
    <location>
        <begin position="121"/>
        <end position="134"/>
    </location>
</feature>
<feature type="compositionally biased region" description="Acidic residues" evidence="1">
    <location>
        <begin position="13"/>
        <end position="25"/>
    </location>
</feature>
<comment type="caution">
    <text evidence="2">The sequence shown here is derived from an EMBL/GenBank/DDBJ whole genome shotgun (WGS) entry which is preliminary data.</text>
</comment>
<evidence type="ECO:0000313" key="2">
    <source>
        <dbReference type="EMBL" id="HJC36529.1"/>
    </source>
</evidence>
<proteinExistence type="predicted"/>
<sequence length="232" mass="26350">MLEGLKRFIFNTDIDDVSEEGELEEIQLPKKEAEPEPEPVKKTQPAPQPQQEAKAEPAEPAEEPFTGIVADEEKQKAASRNERKGKSEPRAARQKKDVYAEANAEFEFKPILSPIYGNTADEERKPQDVHDAVHLPKAKTRTALNTVISPMYGADQPRQKQKSKTESNPPRHGRISAKEEPQEKVLSLDEMLVKEKKDEREETVQISLFGETTPVHAEKEDREKVYLVDEEE</sequence>
<reference evidence="2" key="2">
    <citation type="submission" date="2021-04" db="EMBL/GenBank/DDBJ databases">
        <authorList>
            <person name="Gilroy R."/>
        </authorList>
    </citation>
    <scope>NUCLEOTIDE SEQUENCE</scope>
    <source>
        <strain evidence="2">CHK187-11901</strain>
    </source>
</reference>
<feature type="compositionally biased region" description="Basic and acidic residues" evidence="1">
    <location>
        <begin position="176"/>
        <end position="186"/>
    </location>
</feature>
<feature type="region of interest" description="Disordered" evidence="1">
    <location>
        <begin position="117"/>
        <end position="186"/>
    </location>
</feature>
<feature type="region of interest" description="Disordered" evidence="1">
    <location>
        <begin position="1"/>
        <end position="104"/>
    </location>
</feature>
<accession>A0A9D2NRC5</accession>
<feature type="compositionally biased region" description="Low complexity" evidence="1">
    <location>
        <begin position="42"/>
        <end position="52"/>
    </location>
</feature>
<evidence type="ECO:0000256" key="1">
    <source>
        <dbReference type="SAM" id="MobiDB-lite"/>
    </source>
</evidence>
<protein>
    <submittedName>
        <fullName evidence="2">Uncharacterized protein</fullName>
    </submittedName>
</protein>
<evidence type="ECO:0000313" key="3">
    <source>
        <dbReference type="Proteomes" id="UP000823896"/>
    </source>
</evidence>
<name>A0A9D2NRC5_9FIRM</name>
<reference evidence="2" key="1">
    <citation type="journal article" date="2021" name="PeerJ">
        <title>Extensive microbial diversity within the chicken gut microbiome revealed by metagenomics and culture.</title>
        <authorList>
            <person name="Gilroy R."/>
            <person name="Ravi A."/>
            <person name="Getino M."/>
            <person name="Pursley I."/>
            <person name="Horton D.L."/>
            <person name="Alikhan N.F."/>
            <person name="Baker D."/>
            <person name="Gharbi K."/>
            <person name="Hall N."/>
            <person name="Watson M."/>
            <person name="Adriaenssens E.M."/>
            <person name="Foster-Nyarko E."/>
            <person name="Jarju S."/>
            <person name="Secka A."/>
            <person name="Antonio M."/>
            <person name="Oren A."/>
            <person name="Chaudhuri R.R."/>
            <person name="La Ragione R."/>
            <person name="Hildebrand F."/>
            <person name="Pallen M.J."/>
        </authorList>
    </citation>
    <scope>NUCLEOTIDE SEQUENCE</scope>
    <source>
        <strain evidence="2">CHK187-11901</strain>
    </source>
</reference>
<organism evidence="2 3">
    <name type="scientific">Candidatus Merdibacter merdavium</name>
    <dbReference type="NCBI Taxonomy" id="2838692"/>
    <lineage>
        <taxon>Bacteria</taxon>
        <taxon>Bacillati</taxon>
        <taxon>Bacillota</taxon>
        <taxon>Erysipelotrichia</taxon>
        <taxon>Erysipelotrichales</taxon>
        <taxon>Erysipelotrichaceae</taxon>
        <taxon>Merdibacter</taxon>
    </lineage>
</organism>
<feature type="compositionally biased region" description="Basic and acidic residues" evidence="1">
    <location>
        <begin position="71"/>
        <end position="99"/>
    </location>
</feature>
<gene>
    <name evidence="2" type="ORF">H9702_05305</name>
</gene>
<dbReference type="Proteomes" id="UP000823896">
    <property type="component" value="Unassembled WGS sequence"/>
</dbReference>
<dbReference type="AlphaFoldDB" id="A0A9D2NRC5"/>